<dbReference type="EMBL" id="JAYFUH010000176">
    <property type="protein sequence ID" value="MEA5668028.1"/>
    <property type="molecule type" value="Genomic_DNA"/>
</dbReference>
<keyword evidence="2" id="KW-1185">Reference proteome</keyword>
<reference evidence="1 2" key="1">
    <citation type="submission" date="2023-12" db="EMBL/GenBank/DDBJ databases">
        <title>Stenotrophomonas guangdongensis sp. nov., isolated from wilted pepper plants (Capsicum annuum).</title>
        <authorList>
            <person name="Qiu M."/>
            <person name="Li Y."/>
            <person name="Liu Q."/>
            <person name="Zhang X."/>
            <person name="Huang Y."/>
            <person name="Guo R."/>
            <person name="Hu M."/>
            <person name="Zhou J."/>
            <person name="Zhou X."/>
        </authorList>
    </citation>
    <scope>NUCLEOTIDE SEQUENCE [LARGE SCALE GENOMIC DNA]</scope>
    <source>
        <strain evidence="1 2">MH1</strain>
    </source>
</reference>
<comment type="caution">
    <text evidence="1">The sequence shown here is derived from an EMBL/GenBank/DDBJ whole genome shotgun (WGS) entry which is preliminary data.</text>
</comment>
<dbReference type="Gene3D" id="3.30.1150.10">
    <property type="match status" value="1"/>
</dbReference>
<sequence length="286" mass="31337">MVAGLLLGMSGAGMAAGGSSITEVRGRIERSMLVKGELLLSEEGTVASLQLDREEMLPTAIAGYVRATVLPWRFEPVREQGQPVRAKVPVSLRVVAKQRDDGNFEVALRGVNFIGGGKDDPRGLSCISTTPPRYPREAIDLGVGGTVYLRLRIGRDGKVMQAFAEQVNLKFVSRERDQLRFRQLFSESAIEQALKWSYRTPTEGDLAGRPYWDVWVPADYSFTDRAQPAVRGYGHWQVYVAGPIQRAPWAESAAQTWLSLDALEEGGVYMADGNGGPRLLTPLQGG</sequence>
<dbReference type="SUPFAM" id="SSF74653">
    <property type="entry name" value="TolA/TonB C-terminal domain"/>
    <property type="match status" value="1"/>
</dbReference>
<name>A0ABU5V3S8_9GAMM</name>
<gene>
    <name evidence="1" type="ORF">VA603_10830</name>
</gene>
<proteinExistence type="predicted"/>
<dbReference type="RefSeq" id="WP_323438827.1">
    <property type="nucleotide sequence ID" value="NZ_JAYFUH010000176.1"/>
</dbReference>
<dbReference type="Proteomes" id="UP001301653">
    <property type="component" value="Unassembled WGS sequence"/>
</dbReference>
<accession>A0ABU5V3S8</accession>
<evidence type="ECO:0000313" key="2">
    <source>
        <dbReference type="Proteomes" id="UP001301653"/>
    </source>
</evidence>
<evidence type="ECO:0000313" key="1">
    <source>
        <dbReference type="EMBL" id="MEA5668028.1"/>
    </source>
</evidence>
<protein>
    <submittedName>
        <fullName evidence="1">Protein tonB</fullName>
    </submittedName>
</protein>
<organism evidence="1 2">
    <name type="scientific">Stenotrophomonas capsici</name>
    <dbReference type="NCBI Taxonomy" id="3110230"/>
    <lineage>
        <taxon>Bacteria</taxon>
        <taxon>Pseudomonadati</taxon>
        <taxon>Pseudomonadota</taxon>
        <taxon>Gammaproteobacteria</taxon>
        <taxon>Lysobacterales</taxon>
        <taxon>Lysobacteraceae</taxon>
        <taxon>Stenotrophomonas</taxon>
    </lineage>
</organism>